<dbReference type="AlphaFoldDB" id="A0A6I4MSU3"/>
<evidence type="ECO:0000313" key="2">
    <source>
        <dbReference type="EMBL" id="MWA07044.1"/>
    </source>
</evidence>
<name>A0A6I4MSU3_9ACTN</name>
<keyword evidence="1" id="KW-1133">Transmembrane helix</keyword>
<proteinExistence type="predicted"/>
<evidence type="ECO:0000256" key="1">
    <source>
        <dbReference type="SAM" id="Phobius"/>
    </source>
</evidence>
<evidence type="ECO:0000313" key="3">
    <source>
        <dbReference type="Proteomes" id="UP000462055"/>
    </source>
</evidence>
<keyword evidence="1" id="KW-0472">Membrane</keyword>
<dbReference type="Proteomes" id="UP000462055">
    <property type="component" value="Unassembled WGS sequence"/>
</dbReference>
<protein>
    <submittedName>
        <fullName evidence="2">Uncharacterized protein</fullName>
    </submittedName>
</protein>
<feature type="transmembrane region" description="Helical" evidence="1">
    <location>
        <begin position="26"/>
        <end position="45"/>
    </location>
</feature>
<sequence>MCIRLALAGMAFIVLGVLDLGGLREFVIVAGTVALLGSSIGWLLARRGWTS</sequence>
<dbReference type="EMBL" id="WBMS02000062">
    <property type="protein sequence ID" value="MWA07044.1"/>
    <property type="molecule type" value="Genomic_DNA"/>
</dbReference>
<dbReference type="RefSeq" id="WP_160573974.1">
    <property type="nucleotide sequence ID" value="NZ_WBMS02000062.1"/>
</dbReference>
<comment type="caution">
    <text evidence="2">The sequence shown here is derived from an EMBL/GenBank/DDBJ whole genome shotgun (WGS) entry which is preliminary data.</text>
</comment>
<reference evidence="2" key="1">
    <citation type="submission" date="2019-12" db="EMBL/GenBank/DDBJ databases">
        <title>Actinomadura physcomitrii sp. nov., a novel actinomycete isolated from moss [Physcomitrium sphaericum (Ludw) Fuernr].</title>
        <authorList>
            <person name="Zhuang X."/>
        </authorList>
    </citation>
    <scope>NUCLEOTIDE SEQUENCE [LARGE SCALE GENOMIC DNA]</scope>
    <source>
        <strain evidence="2">LD22</strain>
    </source>
</reference>
<gene>
    <name evidence="2" type="ORF">F8568_043245</name>
</gene>
<keyword evidence="3" id="KW-1185">Reference proteome</keyword>
<accession>A0A6I4MSU3</accession>
<organism evidence="2 3">
    <name type="scientific">Actinomadura physcomitrii</name>
    <dbReference type="NCBI Taxonomy" id="2650748"/>
    <lineage>
        <taxon>Bacteria</taxon>
        <taxon>Bacillati</taxon>
        <taxon>Actinomycetota</taxon>
        <taxon>Actinomycetes</taxon>
        <taxon>Streptosporangiales</taxon>
        <taxon>Thermomonosporaceae</taxon>
        <taxon>Actinomadura</taxon>
    </lineage>
</organism>
<keyword evidence="1" id="KW-0812">Transmembrane</keyword>